<gene>
    <name evidence="3" type="ORF">HMPREF3185_01879</name>
</gene>
<keyword evidence="1 3" id="KW-0436">Ligase</keyword>
<keyword evidence="4" id="KW-1185">Reference proteome</keyword>
<dbReference type="Gene3D" id="3.30.930.10">
    <property type="entry name" value="Bira Bifunctional Protein, Domain 2"/>
    <property type="match status" value="1"/>
</dbReference>
<dbReference type="PANTHER" id="PTHR12835">
    <property type="entry name" value="BIOTIN PROTEIN LIGASE"/>
    <property type="match status" value="1"/>
</dbReference>
<proteinExistence type="predicted"/>
<reference evidence="4" key="1">
    <citation type="submission" date="2016-01" db="EMBL/GenBank/DDBJ databases">
        <authorList>
            <person name="Mitreva M."/>
            <person name="Pepin K.H."/>
            <person name="Mihindukulasuriya K.A."/>
            <person name="Fulton R."/>
            <person name="Fronick C."/>
            <person name="O'Laughlin M."/>
            <person name="Miner T."/>
            <person name="Herter B."/>
            <person name="Rosa B.A."/>
            <person name="Cordes M."/>
            <person name="Tomlinson C."/>
            <person name="Wollam A."/>
            <person name="Palsikar V.B."/>
            <person name="Mardis E.R."/>
            <person name="Wilson R.K."/>
        </authorList>
    </citation>
    <scope>NUCLEOTIDE SEQUENCE [LARGE SCALE GENOMIC DNA]</scope>
    <source>
        <strain evidence="4">KA00683</strain>
    </source>
</reference>
<dbReference type="GO" id="GO:0004077">
    <property type="term" value="F:biotin--[biotin carboxyl-carrier protein] ligase activity"/>
    <property type="evidence" value="ECO:0007669"/>
    <property type="project" value="InterPro"/>
</dbReference>
<dbReference type="NCBIfam" id="TIGR00121">
    <property type="entry name" value="birA_ligase"/>
    <property type="match status" value="1"/>
</dbReference>
<dbReference type="STRING" id="322095.HMPREF3185_01879"/>
<dbReference type="AlphaFoldDB" id="A0A134B1W2"/>
<dbReference type="InterPro" id="IPR045864">
    <property type="entry name" value="aa-tRNA-synth_II/BPL/LPL"/>
</dbReference>
<dbReference type="OrthoDB" id="9807064at2"/>
<dbReference type="GO" id="GO:0005737">
    <property type="term" value="C:cytoplasm"/>
    <property type="evidence" value="ECO:0007669"/>
    <property type="project" value="TreeGrafter"/>
</dbReference>
<dbReference type="EMBL" id="LSDK01000130">
    <property type="protein sequence ID" value="KXB73941.1"/>
    <property type="molecule type" value="Genomic_DNA"/>
</dbReference>
<dbReference type="PROSITE" id="PS51733">
    <property type="entry name" value="BPL_LPL_CATALYTIC"/>
    <property type="match status" value="1"/>
</dbReference>
<dbReference type="Pfam" id="PF03099">
    <property type="entry name" value="BPL_LplA_LipB"/>
    <property type="match status" value="1"/>
</dbReference>
<dbReference type="InterPro" id="IPR004143">
    <property type="entry name" value="BPL_LPL_catalytic"/>
</dbReference>
<dbReference type="SUPFAM" id="SSF55681">
    <property type="entry name" value="Class II aaRS and biotin synthetases"/>
    <property type="match status" value="1"/>
</dbReference>
<evidence type="ECO:0000259" key="2">
    <source>
        <dbReference type="PROSITE" id="PS51733"/>
    </source>
</evidence>
<evidence type="ECO:0000256" key="1">
    <source>
        <dbReference type="ARBA" id="ARBA00022598"/>
    </source>
</evidence>
<evidence type="ECO:0000313" key="3">
    <source>
        <dbReference type="EMBL" id="KXB73941.1"/>
    </source>
</evidence>
<dbReference type="RefSeq" id="WP_060935957.1">
    <property type="nucleotide sequence ID" value="NZ_KQ960463.1"/>
</dbReference>
<protein>
    <submittedName>
        <fullName evidence="3">Biotin--[acetyl-CoA-carboxylase] ligase</fullName>
    </submittedName>
</protein>
<feature type="domain" description="BPL/LPL catalytic" evidence="2">
    <location>
        <begin position="7"/>
        <end position="186"/>
    </location>
</feature>
<comment type="caution">
    <text evidence="3">The sequence shown here is derived from an EMBL/GenBank/DDBJ whole genome shotgun (WGS) entry which is preliminary data.</text>
</comment>
<dbReference type="Proteomes" id="UP000070224">
    <property type="component" value="Unassembled WGS sequence"/>
</dbReference>
<organism evidence="3 4">
    <name type="scientific">Porphyromonas somerae</name>
    <dbReference type="NCBI Taxonomy" id="322095"/>
    <lineage>
        <taxon>Bacteria</taxon>
        <taxon>Pseudomonadati</taxon>
        <taxon>Bacteroidota</taxon>
        <taxon>Bacteroidia</taxon>
        <taxon>Bacteroidales</taxon>
        <taxon>Porphyromonadaceae</taxon>
        <taxon>Porphyromonas</taxon>
    </lineage>
</organism>
<dbReference type="CDD" id="cd16442">
    <property type="entry name" value="BPL"/>
    <property type="match status" value="1"/>
</dbReference>
<dbReference type="PANTHER" id="PTHR12835:SF5">
    <property type="entry name" value="BIOTIN--PROTEIN LIGASE"/>
    <property type="match status" value="1"/>
</dbReference>
<accession>A0A134B1W2</accession>
<dbReference type="InterPro" id="IPR004408">
    <property type="entry name" value="Biotin_CoA_COase_ligase"/>
</dbReference>
<evidence type="ECO:0000313" key="4">
    <source>
        <dbReference type="Proteomes" id="UP000070224"/>
    </source>
</evidence>
<sequence length="252" mass="29071">MDTSLLEFIDQVDSTNTYLTGQIASGRDLPQLHTVVCRQQTAGRGMRGNTWTSRPGDSLTFSILLRSDMLQGKQQFAVSELAAWAVMRTFAYYMNEDQKQQLRVKWPNDIFYGDRKLAGILIEHSLTGTRVDYSVIGIGMNINDEAFPPELPSAISLRMITGRSLEPMEVLIRLHSELAQLLPDFLLGRYQDVHRHYMKHLYRRDGFFLFTDIQGQFRAQIKDVTPEGRLVLQREDGWERAYAFKEVRFDAE</sequence>
<name>A0A134B1W2_9PORP</name>
<dbReference type="PATRIC" id="fig|322095.3.peg.1854"/>